<accession>A0AAN9L4F5</accession>
<dbReference type="EMBL" id="JAYMYQ010000005">
    <property type="protein sequence ID" value="KAK7329290.1"/>
    <property type="molecule type" value="Genomic_DNA"/>
</dbReference>
<evidence type="ECO:0000313" key="2">
    <source>
        <dbReference type="Proteomes" id="UP001367508"/>
    </source>
</evidence>
<protein>
    <submittedName>
        <fullName evidence="1">Uncharacterized protein</fullName>
    </submittedName>
</protein>
<dbReference type="Proteomes" id="UP001367508">
    <property type="component" value="Unassembled WGS sequence"/>
</dbReference>
<keyword evidence="2" id="KW-1185">Reference proteome</keyword>
<gene>
    <name evidence="1" type="ORF">VNO77_23445</name>
</gene>
<reference evidence="1 2" key="1">
    <citation type="submission" date="2024-01" db="EMBL/GenBank/DDBJ databases">
        <title>The genomes of 5 underutilized Papilionoideae crops provide insights into root nodulation and disease resistanc.</title>
        <authorList>
            <person name="Jiang F."/>
        </authorList>
    </citation>
    <scope>NUCLEOTIDE SEQUENCE [LARGE SCALE GENOMIC DNA]</scope>
    <source>
        <strain evidence="1">LVBAO_FW01</strain>
        <tissue evidence="1">Leaves</tissue>
    </source>
</reference>
<name>A0AAN9L4F5_CANGL</name>
<sequence length="77" mass="8301">MGAAATLLTGIPKSNPHTATRAIFSIQNLEYQQQPSLGLGGVEGGEEWKLNLPSQVEIIRMSRELTEEGFSQGNSKS</sequence>
<organism evidence="1 2">
    <name type="scientific">Canavalia gladiata</name>
    <name type="common">Sword bean</name>
    <name type="synonym">Dolichos gladiatus</name>
    <dbReference type="NCBI Taxonomy" id="3824"/>
    <lineage>
        <taxon>Eukaryota</taxon>
        <taxon>Viridiplantae</taxon>
        <taxon>Streptophyta</taxon>
        <taxon>Embryophyta</taxon>
        <taxon>Tracheophyta</taxon>
        <taxon>Spermatophyta</taxon>
        <taxon>Magnoliopsida</taxon>
        <taxon>eudicotyledons</taxon>
        <taxon>Gunneridae</taxon>
        <taxon>Pentapetalae</taxon>
        <taxon>rosids</taxon>
        <taxon>fabids</taxon>
        <taxon>Fabales</taxon>
        <taxon>Fabaceae</taxon>
        <taxon>Papilionoideae</taxon>
        <taxon>50 kb inversion clade</taxon>
        <taxon>NPAAA clade</taxon>
        <taxon>indigoferoid/millettioid clade</taxon>
        <taxon>Phaseoleae</taxon>
        <taxon>Canavalia</taxon>
    </lineage>
</organism>
<proteinExistence type="predicted"/>
<evidence type="ECO:0000313" key="1">
    <source>
        <dbReference type="EMBL" id="KAK7329290.1"/>
    </source>
</evidence>
<comment type="caution">
    <text evidence="1">The sequence shown here is derived from an EMBL/GenBank/DDBJ whole genome shotgun (WGS) entry which is preliminary data.</text>
</comment>
<dbReference type="AlphaFoldDB" id="A0AAN9L4F5"/>